<proteinExistence type="predicted"/>
<keyword evidence="1" id="KW-0472">Membrane</keyword>
<gene>
    <name evidence="3" type="ORF">GXP67_36435</name>
</gene>
<dbReference type="RefSeq" id="WP_162447685.1">
    <property type="nucleotide sequence ID" value="NZ_CP048222.1"/>
</dbReference>
<dbReference type="GO" id="GO:0009190">
    <property type="term" value="P:cyclic nucleotide biosynthetic process"/>
    <property type="evidence" value="ECO:0007669"/>
    <property type="project" value="InterPro"/>
</dbReference>
<dbReference type="PANTHER" id="PTHR43081">
    <property type="entry name" value="ADENYLATE CYCLASE, TERMINAL-DIFFERENTIATION SPECIFIC-RELATED"/>
    <property type="match status" value="1"/>
</dbReference>
<keyword evidence="1" id="KW-0812">Transmembrane</keyword>
<reference evidence="3 4" key="1">
    <citation type="submission" date="2020-01" db="EMBL/GenBank/DDBJ databases">
        <authorList>
            <person name="Kim M.K."/>
        </authorList>
    </citation>
    <scope>NUCLEOTIDE SEQUENCE [LARGE SCALE GENOMIC DNA]</scope>
    <source>
        <strain evidence="3 4">172606-1</strain>
    </source>
</reference>
<dbReference type="InterPro" id="IPR029787">
    <property type="entry name" value="Nucleotide_cyclase"/>
</dbReference>
<dbReference type="InterPro" id="IPR050697">
    <property type="entry name" value="Adenylyl/Guanylyl_Cyclase_3/4"/>
</dbReference>
<dbReference type="GO" id="GO:0035556">
    <property type="term" value="P:intracellular signal transduction"/>
    <property type="evidence" value="ECO:0007669"/>
    <property type="project" value="InterPro"/>
</dbReference>
<feature type="transmembrane region" description="Helical" evidence="1">
    <location>
        <begin position="20"/>
        <end position="44"/>
    </location>
</feature>
<evidence type="ECO:0000313" key="3">
    <source>
        <dbReference type="EMBL" id="QHT71764.1"/>
    </source>
</evidence>
<feature type="transmembrane region" description="Helical" evidence="1">
    <location>
        <begin position="98"/>
        <end position="122"/>
    </location>
</feature>
<feature type="domain" description="Guanylate cyclase" evidence="2">
    <location>
        <begin position="192"/>
        <end position="321"/>
    </location>
</feature>
<evidence type="ECO:0000313" key="4">
    <source>
        <dbReference type="Proteomes" id="UP000480178"/>
    </source>
</evidence>
<accession>A0A6C0GVB9</accession>
<dbReference type="EMBL" id="CP048222">
    <property type="protein sequence ID" value="QHT71764.1"/>
    <property type="molecule type" value="Genomic_DNA"/>
</dbReference>
<dbReference type="Pfam" id="PF00211">
    <property type="entry name" value="Guanylate_cyc"/>
    <property type="match status" value="1"/>
</dbReference>
<dbReference type="InterPro" id="IPR001054">
    <property type="entry name" value="A/G_cyclase"/>
</dbReference>
<sequence length="374" mass="43060">MSSQSDYTSRAQRITARFPLLTFLSIQITFWIFANLLLALLMYFHAQAISITYQIKAVVSFVPLLMVSLLMVIFYGLSLGLADFYLRKGLFRKKSFASLLFIKTLISFLILTLIVLLLHFVFYDFFNIIFSSAARMPVAAAWNSFYLASAIYYFFMTLMISFINQMNRRYGPGVLVPLLLGRYRTPREEERIFLFMDLKSSTSIAEQLGHLRYSAFIRDAFSDINGDIAQYNAQIYQYVGDEIVLTWQTREGLRNFCCIRFFFACEKRLRARSPYYQQQYGWIPEFKAGIHAGKVTAVEIGEIKLEVAYHGDTINTTARIQSVCNDYGKTLLISEPLLQKLNVPEDEFETETLGAIQLKGKKENIAICSVRKTI</sequence>
<dbReference type="PANTHER" id="PTHR43081:SF1">
    <property type="entry name" value="ADENYLATE CYCLASE, TERMINAL-DIFFERENTIATION SPECIFIC"/>
    <property type="match status" value="1"/>
</dbReference>
<feature type="transmembrane region" description="Helical" evidence="1">
    <location>
        <begin position="142"/>
        <end position="163"/>
    </location>
</feature>
<evidence type="ECO:0000256" key="1">
    <source>
        <dbReference type="SAM" id="Phobius"/>
    </source>
</evidence>
<dbReference type="Proteomes" id="UP000480178">
    <property type="component" value="Chromosome"/>
</dbReference>
<evidence type="ECO:0000259" key="2">
    <source>
        <dbReference type="PROSITE" id="PS50125"/>
    </source>
</evidence>
<dbReference type="GO" id="GO:0004016">
    <property type="term" value="F:adenylate cyclase activity"/>
    <property type="evidence" value="ECO:0007669"/>
    <property type="project" value="UniProtKB-ARBA"/>
</dbReference>
<dbReference type="CDD" id="cd07302">
    <property type="entry name" value="CHD"/>
    <property type="match status" value="1"/>
</dbReference>
<protein>
    <submittedName>
        <fullName evidence="3">Adenylate/guanylate cyclase domain-containing protein</fullName>
    </submittedName>
</protein>
<dbReference type="PROSITE" id="PS50125">
    <property type="entry name" value="GUANYLATE_CYCLASE_2"/>
    <property type="match status" value="1"/>
</dbReference>
<organism evidence="3 4">
    <name type="scientific">Rhodocytophaga rosea</name>
    <dbReference type="NCBI Taxonomy" id="2704465"/>
    <lineage>
        <taxon>Bacteria</taxon>
        <taxon>Pseudomonadati</taxon>
        <taxon>Bacteroidota</taxon>
        <taxon>Cytophagia</taxon>
        <taxon>Cytophagales</taxon>
        <taxon>Rhodocytophagaceae</taxon>
        <taxon>Rhodocytophaga</taxon>
    </lineage>
</organism>
<feature type="transmembrane region" description="Helical" evidence="1">
    <location>
        <begin position="64"/>
        <end position="86"/>
    </location>
</feature>
<dbReference type="Gene3D" id="3.30.70.1230">
    <property type="entry name" value="Nucleotide cyclase"/>
    <property type="match status" value="1"/>
</dbReference>
<name>A0A6C0GVB9_9BACT</name>
<keyword evidence="1" id="KW-1133">Transmembrane helix</keyword>
<dbReference type="KEGG" id="rhoz:GXP67_36435"/>
<dbReference type="SUPFAM" id="SSF55073">
    <property type="entry name" value="Nucleotide cyclase"/>
    <property type="match status" value="1"/>
</dbReference>
<dbReference type="AlphaFoldDB" id="A0A6C0GVB9"/>
<keyword evidence="4" id="KW-1185">Reference proteome</keyword>